<proteinExistence type="predicted"/>
<evidence type="ECO:0000256" key="2">
    <source>
        <dbReference type="SAM" id="MobiDB-lite"/>
    </source>
</evidence>
<keyword evidence="4" id="KW-1185">Reference proteome</keyword>
<gene>
    <name evidence="3" type="ORF">ACFQ2X_12430</name>
</gene>
<accession>A0ABW3UBZ8</accession>
<dbReference type="PANTHER" id="PTHR35870">
    <property type="entry name" value="PROTEIN, PUTATIVE (AFU_ORTHOLOGUE AFUA_5G03330)-RELATED"/>
    <property type="match status" value="1"/>
</dbReference>
<feature type="region of interest" description="Disordered" evidence="2">
    <location>
        <begin position="268"/>
        <end position="291"/>
    </location>
</feature>
<name>A0ABW3UBZ8_9GAMM</name>
<dbReference type="InterPro" id="IPR025337">
    <property type="entry name" value="Questin_oxidase-like"/>
</dbReference>
<comment type="caution">
    <text evidence="3">The sequence shown here is derived from an EMBL/GenBank/DDBJ whole genome shotgun (WGS) entry which is preliminary data.</text>
</comment>
<dbReference type="PANTHER" id="PTHR35870:SF1">
    <property type="entry name" value="PROTEIN, PUTATIVE (AFU_ORTHOLOGUE AFUA_5G03330)-RELATED"/>
    <property type="match status" value="1"/>
</dbReference>
<sequence length="326" mass="36585">MSITRDCAQLLEAGSRYHVHYGDRLANHLPMVLIALDKMGGSQRQLQHAFDRSAPQLQLRPGSPVHDIDHIADCRNRDDLFPSALRYYEQQLKQLGIAKCLQQELPALLPSIATAAFHGLIRTAYGVDARHLEEIAMGLAYWNLEYHTLTSSDQKAPVAAGEIIARVAEQYSDIPVAPGNIADHMQAVTGQPDWMETAIQPQQLGLEDIARVAIRAYLGTNDFTLLHGVTGCHALRLILPYCKNQESALRYFWQGLVIAYLSTGPKVIQSPDSDETERETESIEKRQEDTRDRALVSDDDHVIKLAYSALEEFHHYGNNDYLQIFA</sequence>
<evidence type="ECO:0000256" key="1">
    <source>
        <dbReference type="ARBA" id="ARBA00023002"/>
    </source>
</evidence>
<dbReference type="RefSeq" id="WP_230437444.1">
    <property type="nucleotide sequence ID" value="NZ_CP087715.1"/>
</dbReference>
<dbReference type="Pfam" id="PF14027">
    <property type="entry name" value="Questin_oxidase"/>
    <property type="match status" value="1"/>
</dbReference>
<feature type="compositionally biased region" description="Basic and acidic residues" evidence="2">
    <location>
        <begin position="279"/>
        <end position="291"/>
    </location>
</feature>
<keyword evidence="1" id="KW-0560">Oxidoreductase</keyword>
<evidence type="ECO:0000313" key="3">
    <source>
        <dbReference type="EMBL" id="MFD1217411.1"/>
    </source>
</evidence>
<dbReference type="Proteomes" id="UP001597264">
    <property type="component" value="Unassembled WGS sequence"/>
</dbReference>
<evidence type="ECO:0000313" key="4">
    <source>
        <dbReference type="Proteomes" id="UP001597264"/>
    </source>
</evidence>
<protein>
    <submittedName>
        <fullName evidence="3">Questin oxidase family protein</fullName>
    </submittedName>
</protein>
<dbReference type="EMBL" id="JBHTLR010000014">
    <property type="protein sequence ID" value="MFD1217411.1"/>
    <property type="molecule type" value="Genomic_DNA"/>
</dbReference>
<reference evidence="4" key="1">
    <citation type="journal article" date="2019" name="Int. J. Syst. Evol. Microbiol.">
        <title>The Global Catalogue of Microorganisms (GCM) 10K type strain sequencing project: providing services to taxonomists for standard genome sequencing and annotation.</title>
        <authorList>
            <consortium name="The Broad Institute Genomics Platform"/>
            <consortium name="The Broad Institute Genome Sequencing Center for Infectious Disease"/>
            <person name="Wu L."/>
            <person name="Ma J."/>
        </authorList>
    </citation>
    <scope>NUCLEOTIDE SEQUENCE [LARGE SCALE GENOMIC DNA]</scope>
    <source>
        <strain evidence="4">CCUG 54356</strain>
    </source>
</reference>
<organism evidence="3 4">
    <name type="scientific">Microbulbifer celer</name>
    <dbReference type="NCBI Taxonomy" id="435905"/>
    <lineage>
        <taxon>Bacteria</taxon>
        <taxon>Pseudomonadati</taxon>
        <taxon>Pseudomonadota</taxon>
        <taxon>Gammaproteobacteria</taxon>
        <taxon>Cellvibrionales</taxon>
        <taxon>Microbulbiferaceae</taxon>
        <taxon>Microbulbifer</taxon>
    </lineage>
</organism>